<accession>A0A9E8LW28</accession>
<sequence length="184" mass="20747">MRVISGTKKGRMLKAVPGKNTRPTTDKVKESMFNMIGPYFNGGWGLDLFAGSGGLGIEGLSRGLDKVLFVDHHPKAIETIRSNLAACQLTDTAEVYKNDWQRALKVIIHRKIVFRVIWVDPPYKKTSIYRTVLETVNDHQLLERGGTIVCEHDPEVQLPDAYGRLEKGKTARYGSCQITLYHFE</sequence>
<dbReference type="KEGG" id="faf:OE104_04645"/>
<evidence type="ECO:0000256" key="3">
    <source>
        <dbReference type="SAM" id="MobiDB-lite"/>
    </source>
</evidence>
<keyword evidence="2 4" id="KW-0808">Transferase</keyword>
<dbReference type="SUPFAM" id="SSF53335">
    <property type="entry name" value="S-adenosyl-L-methionine-dependent methyltransferases"/>
    <property type="match status" value="1"/>
</dbReference>
<dbReference type="PANTHER" id="PTHR43542">
    <property type="entry name" value="METHYLTRANSFERASE"/>
    <property type="match status" value="1"/>
</dbReference>
<dbReference type="EC" id="2.1.1.171" evidence="4"/>
<dbReference type="PIRSF" id="PIRSF004553">
    <property type="entry name" value="CHP00095"/>
    <property type="match status" value="1"/>
</dbReference>
<name>A0A9E8LW28_9BACI</name>
<dbReference type="PANTHER" id="PTHR43542:SF1">
    <property type="entry name" value="METHYLTRANSFERASE"/>
    <property type="match status" value="1"/>
</dbReference>
<evidence type="ECO:0000256" key="2">
    <source>
        <dbReference type="ARBA" id="ARBA00022679"/>
    </source>
</evidence>
<keyword evidence="5" id="KW-1185">Reference proteome</keyword>
<dbReference type="Gene3D" id="3.40.50.150">
    <property type="entry name" value="Vaccinia Virus protein VP39"/>
    <property type="match status" value="1"/>
</dbReference>
<dbReference type="Proteomes" id="UP001164718">
    <property type="component" value="Chromosome"/>
</dbReference>
<dbReference type="CDD" id="cd02440">
    <property type="entry name" value="AdoMet_MTases"/>
    <property type="match status" value="1"/>
</dbReference>
<dbReference type="RefSeq" id="WP_275418407.1">
    <property type="nucleotide sequence ID" value="NZ_CP106878.1"/>
</dbReference>
<dbReference type="AlphaFoldDB" id="A0A9E8LW28"/>
<organism evidence="4 5">
    <name type="scientific">Fervidibacillus albus</name>
    <dbReference type="NCBI Taxonomy" id="2980026"/>
    <lineage>
        <taxon>Bacteria</taxon>
        <taxon>Bacillati</taxon>
        <taxon>Bacillota</taxon>
        <taxon>Bacilli</taxon>
        <taxon>Bacillales</taxon>
        <taxon>Bacillaceae</taxon>
        <taxon>Fervidibacillus</taxon>
    </lineage>
</organism>
<reference evidence="4" key="1">
    <citation type="submission" date="2022-09" db="EMBL/GenBank/DDBJ databases">
        <title>Complete Genomes of Fervidibacillus albus and Fervidibacillus halotolerans isolated from tidal flat sediments.</title>
        <authorList>
            <person name="Kwon K.K."/>
            <person name="Yang S.-H."/>
            <person name="Park M.J."/>
            <person name="Oh H.-M."/>
        </authorList>
    </citation>
    <scope>NUCLEOTIDE SEQUENCE</scope>
    <source>
        <strain evidence="4">MEBiC13591</strain>
    </source>
</reference>
<feature type="region of interest" description="Disordered" evidence="3">
    <location>
        <begin position="1"/>
        <end position="24"/>
    </location>
</feature>
<keyword evidence="1 4" id="KW-0489">Methyltransferase</keyword>
<dbReference type="EMBL" id="CP106878">
    <property type="protein sequence ID" value="WAA10611.1"/>
    <property type="molecule type" value="Genomic_DNA"/>
</dbReference>
<dbReference type="Pfam" id="PF03602">
    <property type="entry name" value="Cons_hypoth95"/>
    <property type="match status" value="1"/>
</dbReference>
<dbReference type="NCBIfam" id="TIGR00095">
    <property type="entry name" value="16S rRNA (guanine(966)-N(2))-methyltransferase RsmD"/>
    <property type="match status" value="1"/>
</dbReference>
<evidence type="ECO:0000313" key="4">
    <source>
        <dbReference type="EMBL" id="WAA10611.1"/>
    </source>
</evidence>
<gene>
    <name evidence="4" type="primary">rsmD</name>
    <name evidence="4" type="ORF">OE104_04645</name>
</gene>
<dbReference type="InterPro" id="IPR004398">
    <property type="entry name" value="RNA_MeTrfase_RsmD"/>
</dbReference>
<protein>
    <submittedName>
        <fullName evidence="4">16S rRNA (Guanine(966)-N(2))-methyltransferase RsmD</fullName>
        <ecNumber evidence="4">2.1.1.171</ecNumber>
    </submittedName>
</protein>
<dbReference type="InterPro" id="IPR029063">
    <property type="entry name" value="SAM-dependent_MTases_sf"/>
</dbReference>
<dbReference type="GO" id="GO:0052913">
    <property type="term" value="F:16S rRNA (guanine(966)-N(2))-methyltransferase activity"/>
    <property type="evidence" value="ECO:0007669"/>
    <property type="project" value="UniProtKB-EC"/>
</dbReference>
<proteinExistence type="predicted"/>
<evidence type="ECO:0000256" key="1">
    <source>
        <dbReference type="ARBA" id="ARBA00022603"/>
    </source>
</evidence>
<evidence type="ECO:0000313" key="5">
    <source>
        <dbReference type="Proteomes" id="UP001164718"/>
    </source>
</evidence>